<dbReference type="SUPFAM" id="SSF48431">
    <property type="entry name" value="Lipovitellin-phosvitin complex, superhelical domain"/>
    <property type="match status" value="1"/>
</dbReference>
<evidence type="ECO:0000256" key="1">
    <source>
        <dbReference type="SAM" id="MobiDB-lite"/>
    </source>
</evidence>
<feature type="region of interest" description="Disordered" evidence="1">
    <location>
        <begin position="62"/>
        <end position="82"/>
    </location>
</feature>
<protein>
    <recommendedName>
        <fullName evidence="4">HEAT repeat protein</fullName>
    </recommendedName>
</protein>
<accession>A0A1H6FFI3</accession>
<gene>
    <name evidence="2" type="ORF">MBHS_04723</name>
</gene>
<dbReference type="OrthoDB" id="5568599at2"/>
<dbReference type="InterPro" id="IPR011989">
    <property type="entry name" value="ARM-like"/>
</dbReference>
<dbReference type="EMBL" id="FMSV02000556">
    <property type="protein sequence ID" value="SEH08830.1"/>
    <property type="molecule type" value="Genomic_DNA"/>
</dbReference>
<evidence type="ECO:0000313" key="2">
    <source>
        <dbReference type="EMBL" id="SEH08830.1"/>
    </source>
</evidence>
<evidence type="ECO:0000313" key="3">
    <source>
        <dbReference type="Proteomes" id="UP000236724"/>
    </source>
</evidence>
<dbReference type="Proteomes" id="UP000236724">
    <property type="component" value="Unassembled WGS sequence"/>
</dbReference>
<dbReference type="AlphaFoldDB" id="A0A1H6FFI3"/>
<evidence type="ECO:0008006" key="4">
    <source>
        <dbReference type="Google" id="ProtNLM"/>
    </source>
</evidence>
<dbReference type="InterPro" id="IPR011030">
    <property type="entry name" value="Lipovitellin_superhlx_dom"/>
</dbReference>
<proteinExistence type="predicted"/>
<dbReference type="RefSeq" id="WP_103922339.1">
    <property type="nucleotide sequence ID" value="NZ_FMSV02000556.1"/>
</dbReference>
<keyword evidence="3" id="KW-1185">Reference proteome</keyword>
<organism evidence="2 3">
    <name type="scientific">Candidatus Venteria ishoeyi</name>
    <dbReference type="NCBI Taxonomy" id="1899563"/>
    <lineage>
        <taxon>Bacteria</taxon>
        <taxon>Pseudomonadati</taxon>
        <taxon>Pseudomonadota</taxon>
        <taxon>Gammaproteobacteria</taxon>
        <taxon>Thiotrichales</taxon>
        <taxon>Thiotrichaceae</taxon>
        <taxon>Venteria</taxon>
    </lineage>
</organism>
<name>A0A1H6FFI3_9GAMM</name>
<dbReference type="Gene3D" id="1.25.10.10">
    <property type="entry name" value="Leucine-rich Repeat Variant"/>
    <property type="match status" value="1"/>
</dbReference>
<reference evidence="2 3" key="1">
    <citation type="submission" date="2016-10" db="EMBL/GenBank/DDBJ databases">
        <authorList>
            <person name="de Groot N.N."/>
        </authorList>
    </citation>
    <scope>NUCLEOTIDE SEQUENCE [LARGE SCALE GENOMIC DNA]</scope>
    <source>
        <strain evidence="2">MBHS1</strain>
    </source>
</reference>
<sequence>MQRFILSLMLASALLALISMIFISPNQPLETSAPLTVEVSKIPTKSTVPLNKLQATDVVANPETTHYPTAKKPDKSTAPQLPDLGSVAARQSYYEQQLGKAPAELWQAFQALQAEPSKNTIMARQLIAMALPLRLREMPDNEVYQALQALLALPETTPYGQVSQIAQILGQSATSPALTALIEQALSMDAKQETRIAILQAIERSTRLHWNAQTHNADLSPPLERAWQQVQNSKDIALLNTLGTSLAEVGTEQGIQQLLNTLEPVNHWTVKQLQIQKKVAAVAALQAFENIRNPSALPLLAETLFQAPKQSLSQQAAERVLVEMAAHGNTLAKQTLEIWHQQVLPE</sequence>